<keyword evidence="2" id="KW-0812">Transmembrane</keyword>
<reference evidence="3 4" key="1">
    <citation type="journal article" date="2023" name="Life. Sci Alliance">
        <title>Evolutionary insights into 3D genome organization and epigenetic landscape of Vigna mungo.</title>
        <authorList>
            <person name="Junaid A."/>
            <person name="Singh B."/>
            <person name="Bhatia S."/>
        </authorList>
    </citation>
    <scope>NUCLEOTIDE SEQUENCE [LARGE SCALE GENOMIC DNA]</scope>
    <source>
        <strain evidence="3">Urdbean</strain>
    </source>
</reference>
<organism evidence="3 4">
    <name type="scientific">Vigna mungo</name>
    <name type="common">Black gram</name>
    <name type="synonym">Phaseolus mungo</name>
    <dbReference type="NCBI Taxonomy" id="3915"/>
    <lineage>
        <taxon>Eukaryota</taxon>
        <taxon>Viridiplantae</taxon>
        <taxon>Streptophyta</taxon>
        <taxon>Embryophyta</taxon>
        <taxon>Tracheophyta</taxon>
        <taxon>Spermatophyta</taxon>
        <taxon>Magnoliopsida</taxon>
        <taxon>eudicotyledons</taxon>
        <taxon>Gunneridae</taxon>
        <taxon>Pentapetalae</taxon>
        <taxon>rosids</taxon>
        <taxon>fabids</taxon>
        <taxon>Fabales</taxon>
        <taxon>Fabaceae</taxon>
        <taxon>Papilionoideae</taxon>
        <taxon>50 kb inversion clade</taxon>
        <taxon>NPAAA clade</taxon>
        <taxon>indigoferoid/millettioid clade</taxon>
        <taxon>Phaseoleae</taxon>
        <taxon>Vigna</taxon>
    </lineage>
</organism>
<accession>A0AAQ3MQN6</accession>
<dbReference type="AlphaFoldDB" id="A0AAQ3MQN6"/>
<dbReference type="EMBL" id="CP144691">
    <property type="protein sequence ID" value="WVY95356.1"/>
    <property type="molecule type" value="Genomic_DNA"/>
</dbReference>
<gene>
    <name evidence="3" type="ORF">V8G54_034444</name>
</gene>
<evidence type="ECO:0000256" key="2">
    <source>
        <dbReference type="SAM" id="Phobius"/>
    </source>
</evidence>
<keyword evidence="2" id="KW-1133">Transmembrane helix</keyword>
<evidence type="ECO:0000313" key="4">
    <source>
        <dbReference type="Proteomes" id="UP001374535"/>
    </source>
</evidence>
<evidence type="ECO:0000256" key="1">
    <source>
        <dbReference type="SAM" id="MobiDB-lite"/>
    </source>
</evidence>
<keyword evidence="2" id="KW-0472">Membrane</keyword>
<feature type="region of interest" description="Disordered" evidence="1">
    <location>
        <begin position="17"/>
        <end position="49"/>
    </location>
</feature>
<feature type="transmembrane region" description="Helical" evidence="2">
    <location>
        <begin position="51"/>
        <end position="74"/>
    </location>
</feature>
<proteinExistence type="predicted"/>
<name>A0AAQ3MQN6_VIGMU</name>
<protein>
    <submittedName>
        <fullName evidence="3">Uncharacterized protein</fullName>
    </submittedName>
</protein>
<sequence>MDDSVVSDLGSLELGLPGAVSLNLNGSEPGTEPPRPRPRPPSPKPEDVENATSVLLVAFEIVGFGILIPMLPLIDTVKQMLNWKSQRGFSSMNLMPQKRYTTKFK</sequence>
<evidence type="ECO:0000313" key="3">
    <source>
        <dbReference type="EMBL" id="WVY95356.1"/>
    </source>
</evidence>
<dbReference type="Proteomes" id="UP001374535">
    <property type="component" value="Chromosome 10"/>
</dbReference>
<keyword evidence="4" id="KW-1185">Reference proteome</keyword>